<protein>
    <recommendedName>
        <fullName evidence="9">Serine/threonine-protein phosphatase</fullName>
        <ecNumber evidence="9">3.1.3.16</ecNumber>
    </recommendedName>
</protein>
<organism evidence="11">
    <name type="scientific">Blastocystis hominis</name>
    <dbReference type="NCBI Taxonomy" id="12968"/>
    <lineage>
        <taxon>Eukaryota</taxon>
        <taxon>Sar</taxon>
        <taxon>Stramenopiles</taxon>
        <taxon>Bigyra</taxon>
        <taxon>Opalozoa</taxon>
        <taxon>Opalinata</taxon>
        <taxon>Blastocystidae</taxon>
        <taxon>Blastocystis</taxon>
    </lineage>
</organism>
<dbReference type="InParanoid" id="D8M307"/>
<dbReference type="OrthoDB" id="445564at2759"/>
<dbReference type="InterPro" id="IPR011990">
    <property type="entry name" value="TPR-like_helical_dom_sf"/>
</dbReference>
<dbReference type="Gene3D" id="1.25.40.10">
    <property type="entry name" value="Tetratricopeptide repeat domain"/>
    <property type="match status" value="1"/>
</dbReference>
<reference evidence="11" key="1">
    <citation type="submission" date="2010-02" db="EMBL/GenBank/DDBJ databases">
        <title>Sequencing and annotation of the Blastocystis hominis genome.</title>
        <authorList>
            <person name="Wincker P."/>
        </authorList>
    </citation>
    <scope>NUCLEOTIDE SEQUENCE</scope>
    <source>
        <strain evidence="11">Singapore isolate B</strain>
    </source>
</reference>
<comment type="cofactor">
    <cofactor evidence="1">
        <name>Mn(2+)</name>
        <dbReference type="ChEBI" id="CHEBI:29035"/>
    </cofactor>
</comment>
<evidence type="ECO:0000256" key="5">
    <source>
        <dbReference type="ARBA" id="ARBA00022801"/>
    </source>
</evidence>
<name>D8M307_BLAHO</name>
<dbReference type="InterPro" id="IPR051134">
    <property type="entry name" value="PPP_phosphatase"/>
</dbReference>
<dbReference type="SUPFAM" id="SSF48452">
    <property type="entry name" value="TPR-like"/>
    <property type="match status" value="1"/>
</dbReference>
<evidence type="ECO:0000313" key="12">
    <source>
        <dbReference type="Proteomes" id="UP000008312"/>
    </source>
</evidence>
<dbReference type="EMBL" id="FN668650">
    <property type="protein sequence ID" value="CBK22730.2"/>
    <property type="molecule type" value="Genomic_DNA"/>
</dbReference>
<dbReference type="InterPro" id="IPR006186">
    <property type="entry name" value="Ser/Thr-sp_prot-phosphatase"/>
</dbReference>
<dbReference type="AlphaFoldDB" id="D8M307"/>
<evidence type="ECO:0000256" key="6">
    <source>
        <dbReference type="ARBA" id="ARBA00023211"/>
    </source>
</evidence>
<proteinExistence type="inferred from homology"/>
<accession>D8M307</accession>
<dbReference type="SUPFAM" id="SSF56300">
    <property type="entry name" value="Metallo-dependent phosphatases"/>
    <property type="match status" value="1"/>
</dbReference>
<evidence type="ECO:0000259" key="10">
    <source>
        <dbReference type="PROSITE" id="PS00125"/>
    </source>
</evidence>
<dbReference type="PROSITE" id="PS50005">
    <property type="entry name" value="TPR"/>
    <property type="match status" value="1"/>
</dbReference>
<evidence type="ECO:0000256" key="7">
    <source>
        <dbReference type="PIRSR" id="PIRSR033096-1"/>
    </source>
</evidence>
<dbReference type="FunCoup" id="D8M307">
    <property type="interactions" value="582"/>
</dbReference>
<keyword evidence="4" id="KW-0677">Repeat</keyword>
<dbReference type="Gene3D" id="3.60.21.10">
    <property type="match status" value="1"/>
</dbReference>
<dbReference type="GO" id="GO:0046872">
    <property type="term" value="F:metal ion binding"/>
    <property type="evidence" value="ECO:0007669"/>
    <property type="project" value="UniProtKB-KW"/>
</dbReference>
<dbReference type="Pfam" id="PF00515">
    <property type="entry name" value="TPR_1"/>
    <property type="match status" value="1"/>
</dbReference>
<dbReference type="Proteomes" id="UP000008312">
    <property type="component" value="Unassembled WGS sequence"/>
</dbReference>
<dbReference type="PRINTS" id="PR00114">
    <property type="entry name" value="STPHPHTASE"/>
</dbReference>
<evidence type="ECO:0000256" key="1">
    <source>
        <dbReference type="ARBA" id="ARBA00001936"/>
    </source>
</evidence>
<dbReference type="PANTHER" id="PTHR45668">
    <property type="entry name" value="SERINE/THREONINE-PROTEIN PHOSPHATASE 5-RELATED"/>
    <property type="match status" value="1"/>
</dbReference>
<evidence type="ECO:0000256" key="4">
    <source>
        <dbReference type="ARBA" id="ARBA00022737"/>
    </source>
</evidence>
<dbReference type="PROSITE" id="PS00125">
    <property type="entry name" value="SER_THR_PHOSPHATASE"/>
    <property type="match status" value="1"/>
</dbReference>
<gene>
    <name evidence="11" type="ORF">GSBLH_T00002811001</name>
</gene>
<keyword evidence="8" id="KW-0802">TPR repeat</keyword>
<feature type="active site" description="Proton donor/acceptor" evidence="7">
    <location>
        <position position="243"/>
    </location>
</feature>
<comment type="similarity">
    <text evidence="2">Belongs to the PPP phosphatase family. PP-5 (PP-T) subfamily.</text>
</comment>
<dbReference type="PIRSF" id="PIRSF033096">
    <property type="entry name" value="PPPtase_5"/>
    <property type="match status" value="1"/>
</dbReference>
<keyword evidence="5 9" id="KW-0378">Hydrolase</keyword>
<evidence type="ECO:0000256" key="9">
    <source>
        <dbReference type="RuleBase" id="RU004273"/>
    </source>
</evidence>
<dbReference type="InterPro" id="IPR004843">
    <property type="entry name" value="Calcineurin-like_PHP"/>
</dbReference>
<keyword evidence="6" id="KW-0464">Manganese</keyword>
<feature type="repeat" description="TPR" evidence="8">
    <location>
        <begin position="26"/>
        <end position="59"/>
    </location>
</feature>
<dbReference type="GO" id="GO:0004722">
    <property type="term" value="F:protein serine/threonine phosphatase activity"/>
    <property type="evidence" value="ECO:0007669"/>
    <property type="project" value="UniProtKB-EC"/>
</dbReference>
<comment type="catalytic activity">
    <reaction evidence="9">
        <text>O-phospho-L-threonyl-[protein] + H2O = L-threonyl-[protein] + phosphate</text>
        <dbReference type="Rhea" id="RHEA:47004"/>
        <dbReference type="Rhea" id="RHEA-COMP:11060"/>
        <dbReference type="Rhea" id="RHEA-COMP:11605"/>
        <dbReference type="ChEBI" id="CHEBI:15377"/>
        <dbReference type="ChEBI" id="CHEBI:30013"/>
        <dbReference type="ChEBI" id="CHEBI:43474"/>
        <dbReference type="ChEBI" id="CHEBI:61977"/>
        <dbReference type="EC" id="3.1.3.16"/>
    </reaction>
</comment>
<dbReference type="Pfam" id="PF00149">
    <property type="entry name" value="Metallophos"/>
    <property type="match status" value="1"/>
</dbReference>
<dbReference type="InterPro" id="IPR019734">
    <property type="entry name" value="TPR_rpt"/>
</dbReference>
<evidence type="ECO:0000256" key="3">
    <source>
        <dbReference type="ARBA" id="ARBA00022723"/>
    </source>
</evidence>
<dbReference type="InterPro" id="IPR013235">
    <property type="entry name" value="PPP_dom"/>
</dbReference>
<feature type="domain" description="Serine/threonine specific protein phosphatases" evidence="10">
    <location>
        <begin position="239"/>
        <end position="244"/>
    </location>
</feature>
<dbReference type="InterPro" id="IPR029052">
    <property type="entry name" value="Metallo-depent_PP-like"/>
</dbReference>
<dbReference type="EC" id="3.1.3.16" evidence="9"/>
<evidence type="ECO:0000256" key="8">
    <source>
        <dbReference type="PROSITE-ProRule" id="PRU00339"/>
    </source>
</evidence>
<dbReference type="SMART" id="SM00156">
    <property type="entry name" value="PP2Ac"/>
    <property type="match status" value="1"/>
</dbReference>
<dbReference type="Pfam" id="PF08321">
    <property type="entry name" value="PPP5"/>
    <property type="match status" value="1"/>
</dbReference>
<dbReference type="OMA" id="CERIMHQ"/>
<evidence type="ECO:0000313" key="11">
    <source>
        <dbReference type="EMBL" id="CBK22730.2"/>
    </source>
</evidence>
<dbReference type="PANTHER" id="PTHR45668:SF5">
    <property type="entry name" value="SERINE_THREONINE-PROTEIN PHOSPHATASE 5"/>
    <property type="match status" value="1"/>
</dbReference>
<evidence type="ECO:0000256" key="2">
    <source>
        <dbReference type="ARBA" id="ARBA00008786"/>
    </source>
</evidence>
<dbReference type="GeneID" id="24919951"/>
<dbReference type="SMART" id="SM00028">
    <property type="entry name" value="TPR"/>
    <property type="match status" value="1"/>
</dbReference>
<sequence length="378" mass="43735">MRDASTAIELDPTYSKGQVTLFSFLVDRYYRLASAHYYTGDFEAALKDFKKCLQLNPSSKGIRRKVEEVTKLVKKQRFDAAIHVEVRSYAEQVDFKDLRFSTPIEGPTIDYKNDGSSIDDYTITDRFILDMLQWHKEGKNLHIKFVYVILMKTIQYLKTLPNVIEVKMPKGKDETFRVCGDVHGQYYDFINIFNKFGYPSDSAPYLFNGDFTDRGNFSVEVALTIFCYKLVRPDTFFVLRGNHESPINRMFGFDGEVRHKYSGEIMQLFSECFRALPLAAILEKKVIILHGGLFRQDGVTIQDLQRIDRFTDSMSGLLEDILWSDPMDSMGRMPSRREAGTMFGPDITKAFLEKNHLELLVRSHEVKMDGYEVQHDIS</sequence>
<keyword evidence="3" id="KW-0479">Metal-binding</keyword>
<dbReference type="RefSeq" id="XP_012896778.1">
    <property type="nucleotide sequence ID" value="XM_013041324.1"/>
</dbReference>
<keyword evidence="12" id="KW-1185">Reference proteome</keyword>
<dbReference type="PROSITE" id="PS50293">
    <property type="entry name" value="TPR_REGION"/>
    <property type="match status" value="1"/>
</dbReference>